<organism evidence="1 2">
    <name type="scientific">Colletotrichum truncatum</name>
    <name type="common">Anthracnose fungus</name>
    <name type="synonym">Colletotrichum capsici</name>
    <dbReference type="NCBI Taxonomy" id="5467"/>
    <lineage>
        <taxon>Eukaryota</taxon>
        <taxon>Fungi</taxon>
        <taxon>Dikarya</taxon>
        <taxon>Ascomycota</taxon>
        <taxon>Pezizomycotina</taxon>
        <taxon>Sordariomycetes</taxon>
        <taxon>Hypocreomycetidae</taxon>
        <taxon>Glomerellales</taxon>
        <taxon>Glomerellaceae</taxon>
        <taxon>Colletotrichum</taxon>
        <taxon>Colletotrichum truncatum species complex</taxon>
    </lineage>
</organism>
<protein>
    <submittedName>
        <fullName evidence="1">Mrs7 family protein</fullName>
    </submittedName>
</protein>
<dbReference type="EMBL" id="VUJX02000006">
    <property type="protein sequence ID" value="KAL0935148.1"/>
    <property type="molecule type" value="Genomic_DNA"/>
</dbReference>
<proteinExistence type="predicted"/>
<gene>
    <name evidence="1" type="ORF">CTRU02_209739</name>
</gene>
<evidence type="ECO:0000313" key="1">
    <source>
        <dbReference type="EMBL" id="KAL0935148.1"/>
    </source>
</evidence>
<dbReference type="Proteomes" id="UP000805649">
    <property type="component" value="Unassembled WGS sequence"/>
</dbReference>
<accession>A0ACC3YT67</accession>
<evidence type="ECO:0000313" key="2">
    <source>
        <dbReference type="Proteomes" id="UP000805649"/>
    </source>
</evidence>
<comment type="caution">
    <text evidence="1">The sequence shown here is derived from an EMBL/GenBank/DDBJ whole genome shotgun (WGS) entry which is preliminary data.</text>
</comment>
<name>A0ACC3YT67_COLTU</name>
<keyword evidence="2" id="KW-1185">Reference proteome</keyword>
<sequence length="545" mass="60253">MSASASVARRAVIANPFLGNARALSSLGVSPAVLGRNARHLPRRTNALALLIPVRHLSTEHHNHGQPSGPPPGFNVEEAKKPLPKESTSAAKTESKATKDAAQSGSKAASEKSATDKADSDASLTELAAAKNAAAESKEGAKEDKKLTVWQKVKKEVHHYWDGTKLLAAEVKISTRLALKMAAGYELSRRENRQLRRTVQDLGRLVPFSVFVIVPFAELLLPVALRLFPNLLPSTYEGQKSKDAKANTLRATRKEVSEFLRSSLKETGLPLTPATTQSEAFTTFFRKLRSSGEQPTHEDVIKVCKIFKDDITLDNLSRPQLVSMCRYMNLNTFGTDNMLRYQIRHRMRQIKRDDRQISYEGVDSLSVSELQMACASRGIRTHSVSPARMREYLQQWLDLRLKDGVPSTLLVLSNAYMYGQVPAHSQVEALVGVLSSIPDELFHEISLEVLTAEGAATNKQRLEVLKEQQELIEEENSQNEENASTGFATPRDVDNIDEKEDSNQSADAQAASSSQAQEAKDAEQEMLVARDQNAQNEKKAEKSDK</sequence>
<reference evidence="1 2" key="1">
    <citation type="journal article" date="2020" name="Phytopathology">
        <title>Genome Sequence Resources of Colletotrichum truncatum, C. plurivorum, C. musicola, and C. sojae: Four Species Pathogenic to Soybean (Glycine max).</title>
        <authorList>
            <person name="Rogerio F."/>
            <person name="Boufleur T.R."/>
            <person name="Ciampi-Guillardi M."/>
            <person name="Sukno S.A."/>
            <person name="Thon M.R."/>
            <person name="Massola Junior N.S."/>
            <person name="Baroncelli R."/>
        </authorList>
    </citation>
    <scope>NUCLEOTIDE SEQUENCE [LARGE SCALE GENOMIC DNA]</scope>
    <source>
        <strain evidence="1 2">CMES1059</strain>
    </source>
</reference>